<dbReference type="Proteomes" id="UP001239680">
    <property type="component" value="Unassembled WGS sequence"/>
</dbReference>
<proteinExistence type="predicted"/>
<evidence type="ECO:0000313" key="2">
    <source>
        <dbReference type="EMBL" id="MDQ2064941.1"/>
    </source>
</evidence>
<protein>
    <submittedName>
        <fullName evidence="2">VOC family protein</fullName>
    </submittedName>
</protein>
<evidence type="ECO:0000313" key="3">
    <source>
        <dbReference type="Proteomes" id="UP001239680"/>
    </source>
</evidence>
<evidence type="ECO:0000259" key="1">
    <source>
        <dbReference type="Pfam" id="PF13468"/>
    </source>
</evidence>
<dbReference type="Gene3D" id="3.10.180.10">
    <property type="entry name" value="2,3-Dihydroxybiphenyl 1,2-Dioxygenase, domain 1"/>
    <property type="match status" value="1"/>
</dbReference>
<reference evidence="2 3" key="1">
    <citation type="submission" date="2023-08" db="EMBL/GenBank/DDBJ databases">
        <title>Characterization of two Paracoccaceae strains isolated from Phycosphere and proposal of Xinfangfangia lacusdiani sp. nov.</title>
        <authorList>
            <person name="Deng Y."/>
            <person name="Zhang Y.Q."/>
        </authorList>
    </citation>
    <scope>NUCLEOTIDE SEQUENCE [LARGE SCALE GENOMIC DNA]</scope>
    <source>
        <strain evidence="2 3">CPCC 101601</strain>
    </source>
</reference>
<gene>
    <name evidence="2" type="ORF">Q9295_01020</name>
</gene>
<dbReference type="InterPro" id="IPR025870">
    <property type="entry name" value="Glyoxalase-like_dom"/>
</dbReference>
<comment type="caution">
    <text evidence="2">The sequence shown here is derived from an EMBL/GenBank/DDBJ whole genome shotgun (WGS) entry which is preliminary data.</text>
</comment>
<name>A0ABU0VT89_9RHOB</name>
<dbReference type="SUPFAM" id="SSF54593">
    <property type="entry name" value="Glyoxalase/Bleomycin resistance protein/Dihydroxybiphenyl dioxygenase"/>
    <property type="match status" value="1"/>
</dbReference>
<dbReference type="Pfam" id="PF13468">
    <property type="entry name" value="Glyoxalase_3"/>
    <property type="match status" value="1"/>
</dbReference>
<accession>A0ABU0VT89</accession>
<keyword evidence="3" id="KW-1185">Reference proteome</keyword>
<organism evidence="2 3">
    <name type="scientific">Pseudogemmobacter lacusdianii</name>
    <dbReference type="NCBI Taxonomy" id="3069608"/>
    <lineage>
        <taxon>Bacteria</taxon>
        <taxon>Pseudomonadati</taxon>
        <taxon>Pseudomonadota</taxon>
        <taxon>Alphaproteobacteria</taxon>
        <taxon>Rhodobacterales</taxon>
        <taxon>Paracoccaceae</taxon>
        <taxon>Pseudogemmobacter</taxon>
    </lineage>
</organism>
<dbReference type="EMBL" id="JAVDBT010000001">
    <property type="protein sequence ID" value="MDQ2064941.1"/>
    <property type="molecule type" value="Genomic_DNA"/>
</dbReference>
<dbReference type="RefSeq" id="WP_306678499.1">
    <property type="nucleotide sequence ID" value="NZ_JAVDBT010000001.1"/>
</dbReference>
<dbReference type="InterPro" id="IPR029068">
    <property type="entry name" value="Glyas_Bleomycin-R_OHBP_Dase"/>
</dbReference>
<sequence>MPLRFDHIAISALSLEEGVAHVEAALGVALQGGGQHAHMATHNRLLGLGDLYLEVIAADPSAPKPAWPRWFDLDRFTGPPRLTNWILACDDIEAVLAAAPAGAGKPVALARGDYRWQMAVPANGQLPYDGAYPALIQWQGDKHPAQALSDLGIRLTLLEVAHPQAEALRSVLPLQDPRVQILPGPHKALRATFSTPHGTRVIA</sequence>
<feature type="domain" description="Glyoxalase-like" evidence="1">
    <location>
        <begin position="5"/>
        <end position="171"/>
    </location>
</feature>